<evidence type="ECO:0000256" key="3">
    <source>
        <dbReference type="ARBA" id="ARBA00022475"/>
    </source>
</evidence>
<dbReference type="GO" id="GO:0005886">
    <property type="term" value="C:plasma membrane"/>
    <property type="evidence" value="ECO:0007669"/>
    <property type="project" value="UniProtKB-SubCell"/>
</dbReference>
<evidence type="ECO:0000259" key="8">
    <source>
        <dbReference type="Pfam" id="PF09335"/>
    </source>
</evidence>
<proteinExistence type="inferred from homology"/>
<feature type="domain" description="VTT" evidence="8">
    <location>
        <begin position="57"/>
        <end position="180"/>
    </location>
</feature>
<protein>
    <submittedName>
        <fullName evidence="9">Alkaline phosphatase</fullName>
    </submittedName>
</protein>
<keyword evidence="3 7" id="KW-1003">Cell membrane</keyword>
<feature type="transmembrane region" description="Helical" evidence="7">
    <location>
        <begin position="161"/>
        <end position="183"/>
    </location>
</feature>
<comment type="similarity">
    <text evidence="2 7">Belongs to the DedA family.</text>
</comment>
<feature type="transmembrane region" description="Helical" evidence="7">
    <location>
        <begin position="77"/>
        <end position="98"/>
    </location>
</feature>
<evidence type="ECO:0000256" key="5">
    <source>
        <dbReference type="ARBA" id="ARBA00022989"/>
    </source>
</evidence>
<keyword evidence="10" id="KW-1185">Reference proteome</keyword>
<keyword evidence="5 7" id="KW-1133">Transmembrane helix</keyword>
<gene>
    <name evidence="9" type="ORF">CYJ19_00450</name>
</gene>
<dbReference type="RefSeq" id="WP_024330818.1">
    <property type="nucleotide sequence ID" value="NZ_JASOXK010000001.1"/>
</dbReference>
<feature type="transmembrane region" description="Helical" evidence="7">
    <location>
        <begin position="30"/>
        <end position="57"/>
    </location>
</feature>
<dbReference type="GeneID" id="35866085"/>
<organism evidence="9 10">
    <name type="scientific">Winkia neuii</name>
    <dbReference type="NCBI Taxonomy" id="33007"/>
    <lineage>
        <taxon>Bacteria</taxon>
        <taxon>Bacillati</taxon>
        <taxon>Actinomycetota</taxon>
        <taxon>Actinomycetes</taxon>
        <taxon>Actinomycetales</taxon>
        <taxon>Actinomycetaceae</taxon>
        <taxon>Winkia</taxon>
    </lineage>
</organism>
<sequence length="229" mass="24951">MLQTFSTAAAGMAGPVSAGLIDYLRNPEELLLALGPYVLIGVAVIVFIESGLLFPFLPGDSLLFTAGLLHQQLGLNFWVMIAVVIAAAVGGDQAGYWIGREFGRKLFKPDARILKTEYLDEAEAFFDKWGGPALTLGRFVPVVRTFIPVTAGMARMHYPHFFRWNVIGGIAWGGGMCALGVWLGQIPAVRNNIEIMAVLVVLISVVPIAIGFLRKRAQNRQQKSVSSRH</sequence>
<evidence type="ECO:0000313" key="10">
    <source>
        <dbReference type="Proteomes" id="UP000235122"/>
    </source>
</evidence>
<dbReference type="PANTHER" id="PTHR30353">
    <property type="entry name" value="INNER MEMBRANE PROTEIN DEDA-RELATED"/>
    <property type="match status" value="1"/>
</dbReference>
<accession>A0A2I1IPP9</accession>
<evidence type="ECO:0000313" key="9">
    <source>
        <dbReference type="EMBL" id="PKY73099.1"/>
    </source>
</evidence>
<dbReference type="AlphaFoldDB" id="A0A2I1IPP9"/>
<evidence type="ECO:0000256" key="7">
    <source>
        <dbReference type="RuleBase" id="RU367016"/>
    </source>
</evidence>
<comment type="caution">
    <text evidence="9">The sequence shown here is derived from an EMBL/GenBank/DDBJ whole genome shotgun (WGS) entry which is preliminary data.</text>
</comment>
<name>A0A2I1IPP9_9ACTO</name>
<dbReference type="InterPro" id="IPR032816">
    <property type="entry name" value="VTT_dom"/>
</dbReference>
<evidence type="ECO:0000256" key="2">
    <source>
        <dbReference type="ARBA" id="ARBA00010792"/>
    </source>
</evidence>
<feature type="transmembrane region" description="Helical" evidence="7">
    <location>
        <begin position="195"/>
        <end position="213"/>
    </location>
</feature>
<dbReference type="InterPro" id="IPR032818">
    <property type="entry name" value="DedA-like"/>
</dbReference>
<keyword evidence="4 7" id="KW-0812">Transmembrane</keyword>
<comment type="subcellular location">
    <subcellularLocation>
        <location evidence="1 7">Cell membrane</location>
        <topology evidence="1 7">Multi-pass membrane protein</topology>
    </subcellularLocation>
</comment>
<dbReference type="Pfam" id="PF09335">
    <property type="entry name" value="VTT_dom"/>
    <property type="match status" value="1"/>
</dbReference>
<reference evidence="9 10" key="1">
    <citation type="submission" date="2017-12" db="EMBL/GenBank/DDBJ databases">
        <title>Phylogenetic diversity of female urinary microbiome.</title>
        <authorList>
            <person name="Thomas-White K."/>
            <person name="Wolfe A.J."/>
        </authorList>
    </citation>
    <scope>NUCLEOTIDE SEQUENCE [LARGE SCALE GENOMIC DNA]</scope>
    <source>
        <strain evidence="9 10">UMB0402</strain>
    </source>
</reference>
<evidence type="ECO:0000256" key="6">
    <source>
        <dbReference type="ARBA" id="ARBA00023136"/>
    </source>
</evidence>
<dbReference type="Proteomes" id="UP000235122">
    <property type="component" value="Unassembled WGS sequence"/>
</dbReference>
<dbReference type="STRING" id="33007.HMPREF3198_00709"/>
<evidence type="ECO:0000256" key="1">
    <source>
        <dbReference type="ARBA" id="ARBA00004651"/>
    </source>
</evidence>
<dbReference type="EMBL" id="PKKO01000001">
    <property type="protein sequence ID" value="PKY73099.1"/>
    <property type="molecule type" value="Genomic_DNA"/>
</dbReference>
<dbReference type="PANTHER" id="PTHR30353:SF0">
    <property type="entry name" value="TRANSMEMBRANE PROTEIN"/>
    <property type="match status" value="1"/>
</dbReference>
<evidence type="ECO:0000256" key="4">
    <source>
        <dbReference type="ARBA" id="ARBA00022692"/>
    </source>
</evidence>
<keyword evidence="6 7" id="KW-0472">Membrane</keyword>